<evidence type="ECO:0000256" key="4">
    <source>
        <dbReference type="ARBA" id="ARBA00023125"/>
    </source>
</evidence>
<dbReference type="Proteomes" id="UP000269669">
    <property type="component" value="Unassembled WGS sequence"/>
</dbReference>
<feature type="domain" description="HTH gntR-type" evidence="6">
    <location>
        <begin position="19"/>
        <end position="87"/>
    </location>
</feature>
<dbReference type="CDD" id="cd07377">
    <property type="entry name" value="WHTH_GntR"/>
    <property type="match status" value="1"/>
</dbReference>
<dbReference type="GO" id="GO:0003700">
    <property type="term" value="F:DNA-binding transcription factor activity"/>
    <property type="evidence" value="ECO:0007669"/>
    <property type="project" value="InterPro"/>
</dbReference>
<dbReference type="Pfam" id="PF00392">
    <property type="entry name" value="GntR"/>
    <property type="match status" value="1"/>
</dbReference>
<sequence length="484" mass="53741">MAKLISSLELPLSPRPANKSLTDWLYAELRCAILDGRLKRGVRLPSTRDFALQHCVSRGIAMLVMEQLRDEGYLTSKTGAGTWVNERLPDDLLTVCARMPAKPEKAPAFLSTTTRAIRPFQSSDPDVTLFPIDIWSRLNSRHWRRATKALLGGGDSAGYAPLRNAIAEYLGTSRGVQCQASQVIVVTGTQQALDLVARLFIRPGESAWIEDPGYFAAAWALRNAGANIVPVPVDADGMDVKRGMQLAPRAKLAYVTPAHQAPLGVTMSLERRIALLRWAQSAKSIIVEDDYDSEFRFSGVPIPALQGLDKTGSVIFIGSFNKVLFPSLRLGYIIVPEQLMDKVLRMKYQMDLWANSINQAVLTDFIVDGHLGRHLRRMRETYAERRCALQDAAEKYVGDSLQLSGMHAGLATPAFYRAPVASREFEREAADQGIDATSLERYSVSKRRIRGVLLGFAAFESREINHGMQKLAAVVEKFERNTKH</sequence>
<dbReference type="SMART" id="SM00345">
    <property type="entry name" value="HTH_GNTR"/>
    <property type="match status" value="1"/>
</dbReference>
<comment type="similarity">
    <text evidence="1">In the C-terminal section; belongs to the class-I pyridoxal-phosphate-dependent aminotransferase family.</text>
</comment>
<evidence type="ECO:0000313" key="7">
    <source>
        <dbReference type="EMBL" id="RSL17847.1"/>
    </source>
</evidence>
<keyword evidence="7" id="KW-0808">Transferase</keyword>
<keyword evidence="2" id="KW-0663">Pyridoxal phosphate</keyword>
<dbReference type="GO" id="GO:0008483">
    <property type="term" value="F:transaminase activity"/>
    <property type="evidence" value="ECO:0007669"/>
    <property type="project" value="UniProtKB-KW"/>
</dbReference>
<dbReference type="AlphaFoldDB" id="A0A3R9QJA5"/>
<dbReference type="InterPro" id="IPR036388">
    <property type="entry name" value="WH-like_DNA-bd_sf"/>
</dbReference>
<keyword evidence="7" id="KW-0032">Aminotransferase</keyword>
<protein>
    <submittedName>
        <fullName evidence="7">GntR family transcriptional regulator/MocR family aminotransferase</fullName>
    </submittedName>
</protein>
<keyword evidence="5" id="KW-0804">Transcription</keyword>
<dbReference type="EMBL" id="RSDW01000001">
    <property type="protein sequence ID" value="RSL17847.1"/>
    <property type="molecule type" value="Genomic_DNA"/>
</dbReference>
<dbReference type="InterPro" id="IPR000524">
    <property type="entry name" value="Tscrpt_reg_HTH_GntR"/>
</dbReference>
<dbReference type="Gene3D" id="3.40.640.10">
    <property type="entry name" value="Type I PLP-dependent aspartate aminotransferase-like (Major domain)"/>
    <property type="match status" value="1"/>
</dbReference>
<evidence type="ECO:0000256" key="3">
    <source>
        <dbReference type="ARBA" id="ARBA00023015"/>
    </source>
</evidence>
<evidence type="ECO:0000256" key="2">
    <source>
        <dbReference type="ARBA" id="ARBA00022898"/>
    </source>
</evidence>
<dbReference type="InterPro" id="IPR004839">
    <property type="entry name" value="Aminotransferase_I/II_large"/>
</dbReference>
<organism evidence="7 8">
    <name type="scientific">Edaphobacter aggregans</name>
    <dbReference type="NCBI Taxonomy" id="570835"/>
    <lineage>
        <taxon>Bacteria</taxon>
        <taxon>Pseudomonadati</taxon>
        <taxon>Acidobacteriota</taxon>
        <taxon>Terriglobia</taxon>
        <taxon>Terriglobales</taxon>
        <taxon>Acidobacteriaceae</taxon>
        <taxon>Edaphobacter</taxon>
    </lineage>
</organism>
<proteinExistence type="inferred from homology"/>
<evidence type="ECO:0000313" key="8">
    <source>
        <dbReference type="Proteomes" id="UP000269669"/>
    </source>
</evidence>
<comment type="caution">
    <text evidence="7">The sequence shown here is derived from an EMBL/GenBank/DDBJ whole genome shotgun (WGS) entry which is preliminary data.</text>
</comment>
<dbReference type="GO" id="GO:0003677">
    <property type="term" value="F:DNA binding"/>
    <property type="evidence" value="ECO:0007669"/>
    <property type="project" value="UniProtKB-KW"/>
</dbReference>
<evidence type="ECO:0000256" key="1">
    <source>
        <dbReference type="ARBA" id="ARBA00005384"/>
    </source>
</evidence>
<dbReference type="GO" id="GO:0030170">
    <property type="term" value="F:pyridoxal phosphate binding"/>
    <property type="evidence" value="ECO:0007669"/>
    <property type="project" value="InterPro"/>
</dbReference>
<gene>
    <name evidence="7" type="ORF">EDE15_3396</name>
</gene>
<keyword evidence="3" id="KW-0805">Transcription regulation</keyword>
<evidence type="ECO:0000256" key="5">
    <source>
        <dbReference type="ARBA" id="ARBA00023163"/>
    </source>
</evidence>
<keyword evidence="8" id="KW-1185">Reference proteome</keyword>
<dbReference type="SUPFAM" id="SSF46785">
    <property type="entry name" value="Winged helix' DNA-binding domain"/>
    <property type="match status" value="1"/>
</dbReference>
<reference evidence="7 8" key="1">
    <citation type="submission" date="2018-12" db="EMBL/GenBank/DDBJ databases">
        <title>Sequencing of bacterial isolates from soil warming experiment in Harvard Forest, Massachusetts, USA.</title>
        <authorList>
            <person name="Deangelis K."/>
        </authorList>
    </citation>
    <scope>NUCLEOTIDE SEQUENCE [LARGE SCALE GENOMIC DNA]</scope>
    <source>
        <strain evidence="7 8">EB153</strain>
    </source>
</reference>
<dbReference type="CDD" id="cd00609">
    <property type="entry name" value="AAT_like"/>
    <property type="match status" value="1"/>
</dbReference>
<dbReference type="InterPro" id="IPR051446">
    <property type="entry name" value="HTH_trans_reg/aminotransferase"/>
</dbReference>
<dbReference type="InterPro" id="IPR015424">
    <property type="entry name" value="PyrdxlP-dep_Trfase"/>
</dbReference>
<dbReference type="Pfam" id="PF00155">
    <property type="entry name" value="Aminotran_1_2"/>
    <property type="match status" value="1"/>
</dbReference>
<evidence type="ECO:0000259" key="6">
    <source>
        <dbReference type="PROSITE" id="PS50949"/>
    </source>
</evidence>
<name>A0A3R9QJA5_9BACT</name>
<dbReference type="RefSeq" id="WP_125486276.1">
    <property type="nucleotide sequence ID" value="NZ_RSDW01000001.1"/>
</dbReference>
<dbReference type="PANTHER" id="PTHR46577">
    <property type="entry name" value="HTH-TYPE TRANSCRIPTIONAL REGULATORY PROTEIN GABR"/>
    <property type="match status" value="1"/>
</dbReference>
<accession>A0A3R9QJA5</accession>
<dbReference type="SUPFAM" id="SSF53383">
    <property type="entry name" value="PLP-dependent transferases"/>
    <property type="match status" value="1"/>
</dbReference>
<keyword evidence="4" id="KW-0238">DNA-binding</keyword>
<dbReference type="Gene3D" id="1.10.10.10">
    <property type="entry name" value="Winged helix-like DNA-binding domain superfamily/Winged helix DNA-binding domain"/>
    <property type="match status" value="1"/>
</dbReference>
<dbReference type="PROSITE" id="PS50949">
    <property type="entry name" value="HTH_GNTR"/>
    <property type="match status" value="1"/>
</dbReference>
<dbReference type="InterPro" id="IPR015421">
    <property type="entry name" value="PyrdxlP-dep_Trfase_major"/>
</dbReference>
<dbReference type="OrthoDB" id="9802328at2"/>
<dbReference type="InterPro" id="IPR036390">
    <property type="entry name" value="WH_DNA-bd_sf"/>
</dbReference>
<dbReference type="PANTHER" id="PTHR46577:SF1">
    <property type="entry name" value="HTH-TYPE TRANSCRIPTIONAL REGULATORY PROTEIN GABR"/>
    <property type="match status" value="1"/>
</dbReference>